<evidence type="ECO:0000259" key="10">
    <source>
        <dbReference type="PROSITE" id="PS50071"/>
    </source>
</evidence>
<comment type="similarity">
    <text evidence="2">Belongs to the NK-2 homeobox family.</text>
</comment>
<comment type="caution">
    <text evidence="11">The sequence shown here is derived from an EMBL/GenBank/DDBJ whole genome shotgun (WGS) entry which is preliminary data.</text>
</comment>
<feature type="region of interest" description="Disordered" evidence="9">
    <location>
        <begin position="197"/>
        <end position="307"/>
    </location>
</feature>
<dbReference type="PANTHER" id="PTHR24340">
    <property type="entry name" value="HOMEOBOX PROTEIN NKX"/>
    <property type="match status" value="1"/>
</dbReference>
<dbReference type="InterPro" id="IPR020479">
    <property type="entry name" value="HD_metazoa"/>
</dbReference>
<feature type="DNA-binding region" description="Homeobox" evidence="7">
    <location>
        <begin position="139"/>
        <end position="198"/>
    </location>
</feature>
<dbReference type="SUPFAM" id="SSF46689">
    <property type="entry name" value="Homeodomain-like"/>
    <property type="match status" value="1"/>
</dbReference>
<feature type="compositionally biased region" description="Polar residues" evidence="9">
    <location>
        <begin position="297"/>
        <end position="307"/>
    </location>
</feature>
<dbReference type="Proteomes" id="UP001626550">
    <property type="component" value="Unassembled WGS sequence"/>
</dbReference>
<organism evidence="11 12">
    <name type="scientific">Cichlidogyrus casuarinus</name>
    <dbReference type="NCBI Taxonomy" id="1844966"/>
    <lineage>
        <taxon>Eukaryota</taxon>
        <taxon>Metazoa</taxon>
        <taxon>Spiralia</taxon>
        <taxon>Lophotrochozoa</taxon>
        <taxon>Platyhelminthes</taxon>
        <taxon>Monogenea</taxon>
        <taxon>Monopisthocotylea</taxon>
        <taxon>Dactylogyridea</taxon>
        <taxon>Ancyrocephalidae</taxon>
        <taxon>Cichlidogyrus</taxon>
    </lineage>
</organism>
<evidence type="ECO:0000256" key="7">
    <source>
        <dbReference type="PROSITE-ProRule" id="PRU00108"/>
    </source>
</evidence>
<dbReference type="InterPro" id="IPR001356">
    <property type="entry name" value="HD"/>
</dbReference>
<evidence type="ECO:0000256" key="1">
    <source>
        <dbReference type="ARBA" id="ARBA00004123"/>
    </source>
</evidence>
<evidence type="ECO:0000256" key="4">
    <source>
        <dbReference type="ARBA" id="ARBA00023125"/>
    </source>
</evidence>
<keyword evidence="4 7" id="KW-0238">DNA-binding</keyword>
<dbReference type="Gene3D" id="1.10.10.60">
    <property type="entry name" value="Homeodomain-like"/>
    <property type="match status" value="1"/>
</dbReference>
<dbReference type="EMBL" id="JBJKFK010000523">
    <property type="protein sequence ID" value="KAL3316534.1"/>
    <property type="molecule type" value="Genomic_DNA"/>
</dbReference>
<evidence type="ECO:0000256" key="5">
    <source>
        <dbReference type="ARBA" id="ARBA00023155"/>
    </source>
</evidence>
<feature type="region of interest" description="Disordered" evidence="9">
    <location>
        <begin position="445"/>
        <end position="488"/>
    </location>
</feature>
<comment type="subcellular location">
    <subcellularLocation>
        <location evidence="1 7 8">Nucleus</location>
    </subcellularLocation>
</comment>
<feature type="region of interest" description="Disordered" evidence="9">
    <location>
        <begin position="400"/>
        <end position="427"/>
    </location>
</feature>
<dbReference type="InterPro" id="IPR017970">
    <property type="entry name" value="Homeobox_CS"/>
</dbReference>
<dbReference type="InterPro" id="IPR050394">
    <property type="entry name" value="Homeobox_NK-like"/>
</dbReference>
<evidence type="ECO:0000256" key="3">
    <source>
        <dbReference type="ARBA" id="ARBA00022473"/>
    </source>
</evidence>
<evidence type="ECO:0000256" key="2">
    <source>
        <dbReference type="ARBA" id="ARBA00005661"/>
    </source>
</evidence>
<evidence type="ECO:0000256" key="8">
    <source>
        <dbReference type="RuleBase" id="RU000682"/>
    </source>
</evidence>
<dbReference type="PANTHER" id="PTHR24340:SF41">
    <property type="entry name" value="MUSCLE-SPECIFIC HOMEOBOX PROTEIN TINMAN-RELATED"/>
    <property type="match status" value="1"/>
</dbReference>
<evidence type="ECO:0000313" key="11">
    <source>
        <dbReference type="EMBL" id="KAL3316534.1"/>
    </source>
</evidence>
<dbReference type="GO" id="GO:0005634">
    <property type="term" value="C:nucleus"/>
    <property type="evidence" value="ECO:0007669"/>
    <property type="project" value="UniProtKB-SubCell"/>
</dbReference>
<evidence type="ECO:0000256" key="6">
    <source>
        <dbReference type="ARBA" id="ARBA00023242"/>
    </source>
</evidence>
<dbReference type="SMART" id="SM00389">
    <property type="entry name" value="HOX"/>
    <property type="match status" value="1"/>
</dbReference>
<dbReference type="InterPro" id="IPR009057">
    <property type="entry name" value="Homeodomain-like_sf"/>
</dbReference>
<dbReference type="FunFam" id="1.10.10.60:FF:000101">
    <property type="entry name" value="NK2 homeobox 8"/>
    <property type="match status" value="1"/>
</dbReference>
<evidence type="ECO:0000256" key="9">
    <source>
        <dbReference type="SAM" id="MobiDB-lite"/>
    </source>
</evidence>
<dbReference type="PROSITE" id="PS00027">
    <property type="entry name" value="HOMEOBOX_1"/>
    <property type="match status" value="1"/>
</dbReference>
<evidence type="ECO:0000313" key="12">
    <source>
        <dbReference type="Proteomes" id="UP001626550"/>
    </source>
</evidence>
<keyword evidence="12" id="KW-1185">Reference proteome</keyword>
<accession>A0ABD2QAG8</accession>
<feature type="compositionally biased region" description="Polar residues" evidence="9">
    <location>
        <begin position="445"/>
        <end position="468"/>
    </location>
</feature>
<feature type="compositionally biased region" description="Low complexity" evidence="9">
    <location>
        <begin position="411"/>
        <end position="427"/>
    </location>
</feature>
<gene>
    <name evidence="11" type="ORF">Ciccas_004814</name>
</gene>
<dbReference type="PROSITE" id="PS50071">
    <property type="entry name" value="HOMEOBOX_2"/>
    <property type="match status" value="1"/>
</dbReference>
<dbReference type="CDD" id="cd00086">
    <property type="entry name" value="homeodomain"/>
    <property type="match status" value="1"/>
</dbReference>
<dbReference type="Pfam" id="PF00046">
    <property type="entry name" value="Homeodomain"/>
    <property type="match status" value="1"/>
</dbReference>
<reference evidence="11 12" key="1">
    <citation type="submission" date="2024-11" db="EMBL/GenBank/DDBJ databases">
        <title>Adaptive evolution of stress response genes in parasites aligns with host niche diversity.</title>
        <authorList>
            <person name="Hahn C."/>
            <person name="Resl P."/>
        </authorList>
    </citation>
    <scope>NUCLEOTIDE SEQUENCE [LARGE SCALE GENOMIC DNA]</scope>
    <source>
        <strain evidence="11">EGGRZ-B1_66</strain>
        <tissue evidence="11">Body</tissue>
    </source>
</reference>
<dbReference type="AlphaFoldDB" id="A0ABD2QAG8"/>
<protein>
    <recommendedName>
        <fullName evidence="10">Homeobox domain-containing protein</fullName>
    </recommendedName>
</protein>
<feature type="compositionally biased region" description="Low complexity" evidence="9">
    <location>
        <begin position="109"/>
        <end position="132"/>
    </location>
</feature>
<proteinExistence type="inferred from homology"/>
<dbReference type="GO" id="GO:0003677">
    <property type="term" value="F:DNA binding"/>
    <property type="evidence" value="ECO:0007669"/>
    <property type="project" value="UniProtKB-UniRule"/>
</dbReference>
<keyword evidence="3" id="KW-0217">Developmental protein</keyword>
<feature type="region of interest" description="Disordered" evidence="9">
    <location>
        <begin position="109"/>
        <end position="135"/>
    </location>
</feature>
<dbReference type="PRINTS" id="PR00024">
    <property type="entry name" value="HOMEOBOX"/>
</dbReference>
<feature type="domain" description="Homeobox" evidence="10">
    <location>
        <begin position="137"/>
        <end position="197"/>
    </location>
</feature>
<keyword evidence="6 7" id="KW-0539">Nucleus</keyword>
<sequence>MATNSLQNSSTGLMPPSPNSVAAQWYSAASPSEYNEYLRLMANTYSNMGHSNGGLNLPSMGYETSYRGMGHLASPSPPQSHAYGGQTVNSFDKTQKALAMAALAASGVHTSSSANPNGSSVSGPSTSNNSSSFVGISQRRKRRVLFTQAQVFELERRFKQQKYLSAPEREHLSQMINLTPTQVKIWFQNHRYKCKRAHKDKENVDDPSSSSDILSPEVNRSTTVPNMLGNIDSYMNSGSGYKQKCKQEDEDSPTRGPKNVKRCANITGGSSSSIESSLEEEDERSASQTVDYERSKGSNSFTPTLKGVQSNTAGFPNFISSAYNGTMNPSSGGSNSNTHNYLPFGPSPTSAFTANAMFDFNRLSPPNNAYQRMQQNSHSGFNFAAAASFFGGAATSGEFVGGENQLQPNQSSAFTAGTASNGSTSSSSSAMSFYGHAGASSMFLNPGNQQRGYPQANSPIPVSGSSDFGPQYDAHPGRDYSQNGYLSSPKTTPMSLAEFVNVDSFQKALVEDSSPATQHNMSNSPSSAVAAMASICHQNPELAAAIASSCGPPLSSATTDSPLID</sequence>
<name>A0ABD2QAG8_9PLAT</name>
<keyword evidence="5 7" id="KW-0371">Homeobox</keyword>